<dbReference type="InterPro" id="IPR012902">
    <property type="entry name" value="N_methyl_site"/>
</dbReference>
<proteinExistence type="inferred from homology"/>
<evidence type="ECO:0000256" key="7">
    <source>
        <dbReference type="ARBA" id="ARBA00022989"/>
    </source>
</evidence>
<name>A0ABQ6ZJ62_9GAMM</name>
<organism evidence="9 10">
    <name type="scientific">Pseudoxanthomonas japonensis</name>
    <dbReference type="NCBI Taxonomy" id="69284"/>
    <lineage>
        <taxon>Bacteria</taxon>
        <taxon>Pseudomonadati</taxon>
        <taxon>Pseudomonadota</taxon>
        <taxon>Gammaproteobacteria</taxon>
        <taxon>Lysobacterales</taxon>
        <taxon>Lysobacteraceae</taxon>
        <taxon>Pseudoxanthomonas</taxon>
    </lineage>
</organism>
<evidence type="ECO:0000256" key="1">
    <source>
        <dbReference type="ARBA" id="ARBA00004377"/>
    </source>
</evidence>
<dbReference type="NCBIfam" id="NF047828">
    <property type="entry name" value="T3SSXpsI"/>
    <property type="match status" value="1"/>
</dbReference>
<keyword evidence="8" id="KW-0472">Membrane</keyword>
<dbReference type="PROSITE" id="PS00409">
    <property type="entry name" value="PROKAR_NTER_METHYL"/>
    <property type="match status" value="1"/>
</dbReference>
<keyword evidence="10" id="KW-1185">Reference proteome</keyword>
<dbReference type="Pfam" id="PF07963">
    <property type="entry name" value="N_methyl"/>
    <property type="match status" value="1"/>
</dbReference>
<evidence type="ECO:0000313" key="10">
    <source>
        <dbReference type="Proteomes" id="UP000781710"/>
    </source>
</evidence>
<evidence type="ECO:0000256" key="8">
    <source>
        <dbReference type="ARBA" id="ARBA00023136"/>
    </source>
</evidence>
<dbReference type="EMBL" id="PDWW01000005">
    <property type="protein sequence ID" value="KAF1726142.1"/>
    <property type="molecule type" value="Genomic_DNA"/>
</dbReference>
<evidence type="ECO:0000256" key="4">
    <source>
        <dbReference type="ARBA" id="ARBA00022481"/>
    </source>
</evidence>
<keyword evidence="7" id="KW-1133">Transmembrane helix</keyword>
<evidence type="ECO:0000313" key="9">
    <source>
        <dbReference type="EMBL" id="KAF1726142.1"/>
    </source>
</evidence>
<keyword evidence="4" id="KW-0488">Methylation</keyword>
<comment type="caution">
    <text evidence="9">The sequence shown here is derived from an EMBL/GenBank/DDBJ whole genome shotgun (WGS) entry which is preliminary data.</text>
</comment>
<sequence length="142" mass="15454">MTASRRRQHGFTLLEVIVAFALLALALSLLLGSLSGASRQVRDSADSSRATLHAQSLLAQLGAGEALKPGRQQGSFEGDRYQWQLDVVPFADPLAARAQLDPGAPQLLDVRLAVRWGSERGQAMEWRTLRLAPRDINQVVSP</sequence>
<accession>A0ABQ6ZJ62</accession>
<keyword evidence="3" id="KW-1003">Cell membrane</keyword>
<dbReference type="Proteomes" id="UP000781710">
    <property type="component" value="Unassembled WGS sequence"/>
</dbReference>
<protein>
    <submittedName>
        <fullName evidence="9">General secretion pathway protein GspI</fullName>
    </submittedName>
</protein>
<keyword evidence="5" id="KW-0997">Cell inner membrane</keyword>
<comment type="similarity">
    <text evidence="2">Belongs to the GSP I family.</text>
</comment>
<dbReference type="InterPro" id="IPR010052">
    <property type="entry name" value="T2SS_protein-GspI"/>
</dbReference>
<evidence type="ECO:0000256" key="2">
    <source>
        <dbReference type="ARBA" id="ARBA00008358"/>
    </source>
</evidence>
<comment type="subcellular location">
    <subcellularLocation>
        <location evidence="1">Cell inner membrane</location>
        <topology evidence="1">Single-pass membrane protein</topology>
    </subcellularLocation>
</comment>
<reference evidence="9 10" key="1">
    <citation type="submission" date="2017-10" db="EMBL/GenBank/DDBJ databases">
        <title>Whole genome sequencing of members of genus Pseudoxanthomonas.</title>
        <authorList>
            <person name="Kumar S."/>
            <person name="Bansal K."/>
            <person name="Kaur A."/>
            <person name="Patil P."/>
            <person name="Sharma S."/>
            <person name="Patil P.B."/>
        </authorList>
    </citation>
    <scope>NUCLEOTIDE SEQUENCE [LARGE SCALE GENOMIC DNA]</scope>
    <source>
        <strain evidence="9 10">DSM 17109</strain>
    </source>
</reference>
<dbReference type="NCBIfam" id="TIGR02532">
    <property type="entry name" value="IV_pilin_GFxxxE"/>
    <property type="match status" value="1"/>
</dbReference>
<gene>
    <name evidence="9" type="ORF">CSC78_05550</name>
</gene>
<evidence type="ECO:0000256" key="3">
    <source>
        <dbReference type="ARBA" id="ARBA00022475"/>
    </source>
</evidence>
<dbReference type="RefSeq" id="WP_162336927.1">
    <property type="nucleotide sequence ID" value="NZ_JBHSRQ010000008.1"/>
</dbReference>
<dbReference type="PANTHER" id="PTHR38779:SF2">
    <property type="entry name" value="TYPE II SECRETION SYSTEM PROTEIN I-RELATED"/>
    <property type="match status" value="1"/>
</dbReference>
<evidence type="ECO:0000256" key="6">
    <source>
        <dbReference type="ARBA" id="ARBA00022692"/>
    </source>
</evidence>
<evidence type="ECO:0000256" key="5">
    <source>
        <dbReference type="ARBA" id="ARBA00022519"/>
    </source>
</evidence>
<keyword evidence="6" id="KW-0812">Transmembrane</keyword>
<dbReference type="PANTHER" id="PTHR38779">
    <property type="entry name" value="TYPE II SECRETION SYSTEM PROTEIN I-RELATED"/>
    <property type="match status" value="1"/>
</dbReference>